<keyword evidence="4 6" id="KW-0560">Oxidoreductase</keyword>
<dbReference type="GO" id="GO:0050661">
    <property type="term" value="F:NADP binding"/>
    <property type="evidence" value="ECO:0007669"/>
    <property type="project" value="UniProtKB-UniRule"/>
</dbReference>
<comment type="caution">
    <text evidence="10">The sequence shown here is derived from an EMBL/GenBank/DDBJ whole genome shotgun (WGS) entry which is preliminary data.</text>
</comment>
<dbReference type="GO" id="GO:0004345">
    <property type="term" value="F:glucose-6-phosphate dehydrogenase activity"/>
    <property type="evidence" value="ECO:0007669"/>
    <property type="project" value="UniProtKB-UniRule"/>
</dbReference>
<dbReference type="InterPro" id="IPR036291">
    <property type="entry name" value="NAD(P)-bd_dom_sf"/>
</dbReference>
<protein>
    <recommendedName>
        <fullName evidence="6">Glucose-6-phosphate 1-dehydrogenase</fullName>
        <shortName evidence="6">G6PD</shortName>
        <ecNumber evidence="6">1.1.1.49</ecNumber>
    </recommendedName>
</protein>
<sequence>MTTAPQTAQSGSPADGSGPEQPTIFVMYGATGDLSRRLVSPAFFELARLGRLPRQWRLIGCGRGEKTHEEFRDFIREALEEFGPQPADGPWDEFAANLLFAGGGFTAADPGELPGVLAQAREALGGEAELVHYLAIPPGAFLDTTKGFEAHGLVEGSRVVYEKPYGTSLASFEELDAEVQRVFDESQVFRIDHFLAFEAQQDVMHARFANPWLASIWNREHVAQVQVDVAETLDVAQRASFYDATGAFLDMIVTHLFQMAATVAMEPPADLGPGALQAARDAALQDFRELDPAEVVLGQFEGYTDIDGVPDDSTTDTLAAARVWIDNDRWRGVPFLLRSGKRMTADEQRVTLVLRTPEDGPYAGSGTAPSTISFSLLEGGAVDVALTVREPGVAGGTTQGTATLPLAGLGEPALPYVHLIEHVLTGDRSLFTGVEGLRAAWTCIERFSNDRPAVLPYAPGTWGPEAADALAEPGQWFLRS</sequence>
<dbReference type="PIRSF" id="PIRSF000110">
    <property type="entry name" value="G6PD"/>
    <property type="match status" value="1"/>
</dbReference>
<dbReference type="Proteomes" id="UP000533269">
    <property type="component" value="Unassembled WGS sequence"/>
</dbReference>
<dbReference type="InterPro" id="IPR022675">
    <property type="entry name" value="G6P_DH_C"/>
</dbReference>
<keyword evidence="5 6" id="KW-0119">Carbohydrate metabolism</keyword>
<dbReference type="PRINTS" id="PR00079">
    <property type="entry name" value="G6PDHDRGNASE"/>
</dbReference>
<evidence type="ECO:0000256" key="5">
    <source>
        <dbReference type="ARBA" id="ARBA00023277"/>
    </source>
</evidence>
<dbReference type="SUPFAM" id="SSF51735">
    <property type="entry name" value="NAD(P)-binding Rossmann-fold domains"/>
    <property type="match status" value="1"/>
</dbReference>
<dbReference type="InterPro" id="IPR022674">
    <property type="entry name" value="G6P_DH_NAD-bd"/>
</dbReference>
<feature type="binding site" evidence="6">
    <location>
        <position position="231"/>
    </location>
    <ligand>
        <name>substrate</name>
    </ligand>
</feature>
<organism evidence="10 11">
    <name type="scientific">Kineococcus radiotolerans</name>
    <dbReference type="NCBI Taxonomy" id="131568"/>
    <lineage>
        <taxon>Bacteria</taxon>
        <taxon>Bacillati</taxon>
        <taxon>Actinomycetota</taxon>
        <taxon>Actinomycetes</taxon>
        <taxon>Kineosporiales</taxon>
        <taxon>Kineosporiaceae</taxon>
        <taxon>Kineococcus</taxon>
    </lineage>
</organism>
<comment type="caution">
    <text evidence="6">Lacks conserved residue(s) required for the propagation of feature annotation.</text>
</comment>
<comment type="pathway">
    <text evidence="1 6">Carbohydrate degradation; pentose phosphate pathway; D-ribulose 5-phosphate from D-glucose 6-phosphate (oxidative stage): step 1/3.</text>
</comment>
<dbReference type="Gene3D" id="3.40.50.720">
    <property type="entry name" value="NAD(P)-binding Rossmann-like Domain"/>
    <property type="match status" value="1"/>
</dbReference>
<evidence type="ECO:0000256" key="7">
    <source>
        <dbReference type="SAM" id="MobiDB-lite"/>
    </source>
</evidence>
<evidence type="ECO:0000256" key="1">
    <source>
        <dbReference type="ARBA" id="ARBA00004937"/>
    </source>
</evidence>
<dbReference type="EMBL" id="JACHVY010000001">
    <property type="protein sequence ID" value="MBB2900124.1"/>
    <property type="molecule type" value="Genomic_DNA"/>
</dbReference>
<keyword evidence="3 6" id="KW-0521">NADP</keyword>
<dbReference type="SUPFAM" id="SSF55347">
    <property type="entry name" value="Glyceraldehyde-3-phosphate dehydrogenase-like, C-terminal domain"/>
    <property type="match status" value="1"/>
</dbReference>
<proteinExistence type="inferred from homology"/>
<evidence type="ECO:0000256" key="3">
    <source>
        <dbReference type="ARBA" id="ARBA00022857"/>
    </source>
</evidence>
<evidence type="ECO:0000313" key="11">
    <source>
        <dbReference type="Proteomes" id="UP000533269"/>
    </source>
</evidence>
<evidence type="ECO:0000259" key="8">
    <source>
        <dbReference type="Pfam" id="PF00479"/>
    </source>
</evidence>
<comment type="function">
    <text evidence="6">Catalyzes the oxidation of glucose 6-phosphate to 6-phosphogluconolactone.</text>
</comment>
<feature type="region of interest" description="Disordered" evidence="7">
    <location>
        <begin position="1"/>
        <end position="22"/>
    </location>
</feature>
<comment type="catalytic activity">
    <reaction evidence="6">
        <text>D-glucose 6-phosphate + NADP(+) = 6-phospho-D-glucono-1,5-lactone + NADPH + H(+)</text>
        <dbReference type="Rhea" id="RHEA:15841"/>
        <dbReference type="ChEBI" id="CHEBI:15378"/>
        <dbReference type="ChEBI" id="CHEBI:57783"/>
        <dbReference type="ChEBI" id="CHEBI:57955"/>
        <dbReference type="ChEBI" id="CHEBI:58349"/>
        <dbReference type="ChEBI" id="CHEBI:61548"/>
        <dbReference type="EC" id="1.1.1.49"/>
    </reaction>
</comment>
<feature type="binding site" evidence="6">
    <location>
        <position position="193"/>
    </location>
    <ligand>
        <name>substrate</name>
    </ligand>
</feature>
<evidence type="ECO:0000313" key="10">
    <source>
        <dbReference type="EMBL" id="MBB2900124.1"/>
    </source>
</evidence>
<dbReference type="Gene3D" id="3.30.360.10">
    <property type="entry name" value="Dihydrodipicolinate Reductase, domain 2"/>
    <property type="match status" value="1"/>
</dbReference>
<feature type="binding site" evidence="6">
    <location>
        <position position="63"/>
    </location>
    <ligand>
        <name>NADP(+)</name>
        <dbReference type="ChEBI" id="CHEBI:58349"/>
    </ligand>
</feature>
<feature type="binding site" evidence="6">
    <location>
        <position position="341"/>
    </location>
    <ligand>
        <name>substrate</name>
    </ligand>
</feature>
<dbReference type="AlphaFoldDB" id="A0A7W4XWD7"/>
<feature type="active site" description="Proton acceptor" evidence="6">
    <location>
        <position position="255"/>
    </location>
</feature>
<feature type="binding site" evidence="6">
    <location>
        <position position="250"/>
    </location>
    <ligand>
        <name>substrate</name>
    </ligand>
</feature>
<dbReference type="InterPro" id="IPR001282">
    <property type="entry name" value="G6P_DH"/>
</dbReference>
<feature type="binding site" evidence="6">
    <location>
        <position position="163"/>
    </location>
    <ligand>
        <name>NADP(+)</name>
        <dbReference type="ChEBI" id="CHEBI:58349"/>
    </ligand>
</feature>
<comment type="similarity">
    <text evidence="6">Belongs to the glucose-6-phosphate dehydrogenase family.</text>
</comment>
<dbReference type="GO" id="GO:0006006">
    <property type="term" value="P:glucose metabolic process"/>
    <property type="evidence" value="ECO:0007669"/>
    <property type="project" value="UniProtKB-KW"/>
</dbReference>
<accession>A0A7W4XWD7</accession>
<feature type="binding site" evidence="6">
    <location>
        <begin position="29"/>
        <end position="36"/>
    </location>
    <ligand>
        <name>NADP(+)</name>
        <dbReference type="ChEBI" id="CHEBI:58349"/>
    </ligand>
</feature>
<dbReference type="PANTHER" id="PTHR23429">
    <property type="entry name" value="GLUCOSE-6-PHOSPHATE 1-DEHYDROGENASE G6PD"/>
    <property type="match status" value="1"/>
</dbReference>
<dbReference type="HAMAP" id="MF_00966">
    <property type="entry name" value="G6PD"/>
    <property type="match status" value="1"/>
</dbReference>
<evidence type="ECO:0000256" key="4">
    <source>
        <dbReference type="ARBA" id="ARBA00023002"/>
    </source>
</evidence>
<evidence type="ECO:0000256" key="6">
    <source>
        <dbReference type="HAMAP-Rule" id="MF_00966"/>
    </source>
</evidence>
<gene>
    <name evidence="6" type="primary">zwf</name>
    <name evidence="10" type="ORF">FHR75_000912</name>
</gene>
<evidence type="ECO:0000256" key="2">
    <source>
        <dbReference type="ARBA" id="ARBA00022526"/>
    </source>
</evidence>
<dbReference type="UniPathway" id="UPA00115">
    <property type="reaction ID" value="UER00408"/>
</dbReference>
<reference evidence="10 11" key="1">
    <citation type="submission" date="2020-08" db="EMBL/GenBank/DDBJ databases">
        <title>The Agave Microbiome: Exploring the role of microbial communities in plant adaptations to desert environments.</title>
        <authorList>
            <person name="Partida-Martinez L.P."/>
        </authorList>
    </citation>
    <scope>NUCLEOTIDE SEQUENCE [LARGE SCALE GENOMIC DNA]</scope>
    <source>
        <strain evidence="10 11">AS2.23</strain>
    </source>
</reference>
<feature type="domain" description="Glucose-6-phosphate dehydrogenase C-terminal" evidence="9">
    <location>
        <begin position="205"/>
        <end position="472"/>
    </location>
</feature>
<feature type="compositionally biased region" description="Polar residues" evidence="7">
    <location>
        <begin position="1"/>
        <end position="12"/>
    </location>
</feature>
<reference evidence="10 11" key="2">
    <citation type="submission" date="2020-08" db="EMBL/GenBank/DDBJ databases">
        <authorList>
            <person name="Partida-Martinez L."/>
            <person name="Huntemann M."/>
            <person name="Clum A."/>
            <person name="Wang J."/>
            <person name="Palaniappan K."/>
            <person name="Ritter S."/>
            <person name="Chen I.-M."/>
            <person name="Stamatis D."/>
            <person name="Reddy T."/>
            <person name="O'Malley R."/>
            <person name="Daum C."/>
            <person name="Shapiro N."/>
            <person name="Ivanova N."/>
            <person name="Kyrpides N."/>
            <person name="Woyke T."/>
        </authorList>
    </citation>
    <scope>NUCLEOTIDE SEQUENCE [LARGE SCALE GENOMIC DNA]</scope>
    <source>
        <strain evidence="10 11">AS2.23</strain>
    </source>
</reference>
<dbReference type="Pfam" id="PF00479">
    <property type="entry name" value="G6PD_N"/>
    <property type="match status" value="1"/>
</dbReference>
<keyword evidence="2 6" id="KW-0313">Glucose metabolism</keyword>
<evidence type="ECO:0000259" key="9">
    <source>
        <dbReference type="Pfam" id="PF02781"/>
    </source>
</evidence>
<dbReference type="RefSeq" id="WP_183390512.1">
    <property type="nucleotide sequence ID" value="NZ_JACHVY010000001.1"/>
</dbReference>
<feature type="domain" description="Glucose-6-phosphate dehydrogenase NAD-binding" evidence="8">
    <location>
        <begin position="26"/>
        <end position="199"/>
    </location>
</feature>
<dbReference type="GO" id="GO:0009051">
    <property type="term" value="P:pentose-phosphate shunt, oxidative branch"/>
    <property type="evidence" value="ECO:0007669"/>
    <property type="project" value="TreeGrafter"/>
</dbReference>
<dbReference type="Pfam" id="PF02781">
    <property type="entry name" value="G6PD_C"/>
    <property type="match status" value="1"/>
</dbReference>
<name>A0A7W4XWD7_KINRA</name>
<dbReference type="GO" id="GO:0005829">
    <property type="term" value="C:cytosol"/>
    <property type="evidence" value="ECO:0007669"/>
    <property type="project" value="TreeGrafter"/>
</dbReference>
<dbReference type="PANTHER" id="PTHR23429:SF0">
    <property type="entry name" value="GLUCOSE-6-PHOSPHATE 1-DEHYDROGENASE"/>
    <property type="match status" value="1"/>
</dbReference>
<dbReference type="EC" id="1.1.1.49" evidence="6"/>